<proteinExistence type="predicted"/>
<accession>A0A0F8YEV3</accession>
<sequence length="100" mass="12072">MTERKMNKERIEETLERCATWELYTSGMQHRAREDVLDALHDLQLADAEIRQLREALDRVFRFRRRRGEFAKEIMDRVESLKRYEKQLKDEAQAALEESS</sequence>
<evidence type="ECO:0000256" key="1">
    <source>
        <dbReference type="SAM" id="Coils"/>
    </source>
</evidence>
<organism evidence="2">
    <name type="scientific">marine sediment metagenome</name>
    <dbReference type="NCBI Taxonomy" id="412755"/>
    <lineage>
        <taxon>unclassified sequences</taxon>
        <taxon>metagenomes</taxon>
        <taxon>ecological metagenomes</taxon>
    </lineage>
</organism>
<name>A0A0F8YEV3_9ZZZZ</name>
<gene>
    <name evidence="2" type="ORF">LCGC14_2828370</name>
</gene>
<feature type="coiled-coil region" evidence="1">
    <location>
        <begin position="71"/>
        <end position="98"/>
    </location>
</feature>
<dbReference type="AlphaFoldDB" id="A0A0F8YEV3"/>
<keyword evidence="1" id="KW-0175">Coiled coil</keyword>
<evidence type="ECO:0000313" key="2">
    <source>
        <dbReference type="EMBL" id="KKK79953.1"/>
    </source>
</evidence>
<protein>
    <submittedName>
        <fullName evidence="2">Uncharacterized protein</fullName>
    </submittedName>
</protein>
<dbReference type="EMBL" id="LAZR01053801">
    <property type="protein sequence ID" value="KKK79953.1"/>
    <property type="molecule type" value="Genomic_DNA"/>
</dbReference>
<reference evidence="2" key="1">
    <citation type="journal article" date="2015" name="Nature">
        <title>Complex archaea that bridge the gap between prokaryotes and eukaryotes.</title>
        <authorList>
            <person name="Spang A."/>
            <person name="Saw J.H."/>
            <person name="Jorgensen S.L."/>
            <person name="Zaremba-Niedzwiedzka K."/>
            <person name="Martijn J."/>
            <person name="Lind A.E."/>
            <person name="van Eijk R."/>
            <person name="Schleper C."/>
            <person name="Guy L."/>
            <person name="Ettema T.J."/>
        </authorList>
    </citation>
    <scope>NUCLEOTIDE SEQUENCE</scope>
</reference>
<comment type="caution">
    <text evidence="2">The sequence shown here is derived from an EMBL/GenBank/DDBJ whole genome shotgun (WGS) entry which is preliminary data.</text>
</comment>